<dbReference type="RefSeq" id="WP_203851475.1">
    <property type="nucleotide sequence ID" value="NZ_BAAAVW010000008.1"/>
</dbReference>
<name>A0A919UGL9_9ACTN</name>
<gene>
    <name evidence="1" type="ORF">Dsi01nite_078540</name>
</gene>
<reference evidence="1" key="1">
    <citation type="submission" date="2021-01" db="EMBL/GenBank/DDBJ databases">
        <title>Whole genome shotgun sequence of Dactylosporangium siamense NBRC 106093.</title>
        <authorList>
            <person name="Komaki H."/>
            <person name="Tamura T."/>
        </authorList>
    </citation>
    <scope>NUCLEOTIDE SEQUENCE</scope>
    <source>
        <strain evidence="1">NBRC 106093</strain>
    </source>
</reference>
<organism evidence="1 2">
    <name type="scientific">Dactylosporangium siamense</name>
    <dbReference type="NCBI Taxonomy" id="685454"/>
    <lineage>
        <taxon>Bacteria</taxon>
        <taxon>Bacillati</taxon>
        <taxon>Actinomycetota</taxon>
        <taxon>Actinomycetes</taxon>
        <taxon>Micromonosporales</taxon>
        <taxon>Micromonosporaceae</taxon>
        <taxon>Dactylosporangium</taxon>
    </lineage>
</organism>
<evidence type="ECO:0000313" key="2">
    <source>
        <dbReference type="Proteomes" id="UP000660611"/>
    </source>
</evidence>
<proteinExistence type="predicted"/>
<evidence type="ECO:0008006" key="3">
    <source>
        <dbReference type="Google" id="ProtNLM"/>
    </source>
</evidence>
<dbReference type="SUPFAM" id="SSF51126">
    <property type="entry name" value="Pectin lyase-like"/>
    <property type="match status" value="1"/>
</dbReference>
<dbReference type="Proteomes" id="UP000660611">
    <property type="component" value="Unassembled WGS sequence"/>
</dbReference>
<dbReference type="AlphaFoldDB" id="A0A919UGL9"/>
<evidence type="ECO:0000313" key="1">
    <source>
        <dbReference type="EMBL" id="GIG49813.1"/>
    </source>
</evidence>
<dbReference type="InterPro" id="IPR006626">
    <property type="entry name" value="PbH1"/>
</dbReference>
<keyword evidence="2" id="KW-1185">Reference proteome</keyword>
<dbReference type="EMBL" id="BONQ01000125">
    <property type="protein sequence ID" value="GIG49813.1"/>
    <property type="molecule type" value="Genomic_DNA"/>
</dbReference>
<dbReference type="InterPro" id="IPR011050">
    <property type="entry name" value="Pectin_lyase_fold/virulence"/>
</dbReference>
<dbReference type="SMART" id="SM00710">
    <property type="entry name" value="PbH1"/>
    <property type="match status" value="4"/>
</dbReference>
<comment type="caution">
    <text evidence="1">The sequence shown here is derived from an EMBL/GenBank/DDBJ whole genome shotgun (WGS) entry which is preliminary data.</text>
</comment>
<sequence length="329" mass="35028">MQHLVRGRALAVLALLGTIGLVGLGPSAAGADDPPPIDAGFPTAATTGYPHGLPGDTRTPVTLTPYTGPFTITVPGTVIENKHITDRLNIRAANVTIRNSLIQVTNAQAINITNNPAYWGLKVIDTEIDGTRTDNSTGGISLIGDGGYRLIRVDAHSSGDIARANWGGVAIVDSWLHDPYCIQESCHNDVIQTTEANCVLGASSIDGLVAGTTDKVEGSFCIKILGNRLENPFTQTSLMLFKADQGDIHDVLVAGNLLNGGGYGLYWYDHNVGTYHSTHGTVLDNTWLRAPNGGFHVKGGYNNTHAFRAALLPTWSGNRWADTLARIPR</sequence>
<accession>A0A919UGL9</accession>
<protein>
    <recommendedName>
        <fullName evidence="3">Right handed beta helix domain-containing protein</fullName>
    </recommendedName>
</protein>